<dbReference type="InterPro" id="IPR050834">
    <property type="entry name" value="Glycosyltransf_2"/>
</dbReference>
<accession>A0A9J6ZNR7</accession>
<dbReference type="RefSeq" id="WP_250723154.1">
    <property type="nucleotide sequence ID" value="NZ_CP098400.1"/>
</dbReference>
<keyword evidence="3" id="KW-0328">Glycosyltransferase</keyword>
<dbReference type="Proteomes" id="UP001056426">
    <property type="component" value="Chromosome"/>
</dbReference>
<dbReference type="InterPro" id="IPR001173">
    <property type="entry name" value="Glyco_trans_2-like"/>
</dbReference>
<dbReference type="PANTHER" id="PTHR43685:SF3">
    <property type="entry name" value="SLR2126 PROTEIN"/>
    <property type="match status" value="1"/>
</dbReference>
<keyword evidence="4" id="KW-1185">Reference proteome</keyword>
<feature type="transmembrane region" description="Helical" evidence="1">
    <location>
        <begin position="12"/>
        <end position="29"/>
    </location>
</feature>
<reference evidence="3" key="1">
    <citation type="submission" date="2022-05" db="EMBL/GenBank/DDBJ databases">
        <authorList>
            <person name="Sun X."/>
        </authorList>
    </citation>
    <scope>NUCLEOTIDE SEQUENCE</scope>
    <source>
        <strain evidence="3">Ai-910</strain>
    </source>
</reference>
<keyword evidence="1" id="KW-1133">Transmembrane helix</keyword>
<dbReference type="AlphaFoldDB" id="A0A9J6ZNR7"/>
<evidence type="ECO:0000259" key="2">
    <source>
        <dbReference type="Pfam" id="PF00535"/>
    </source>
</evidence>
<dbReference type="Gene3D" id="3.90.550.10">
    <property type="entry name" value="Spore Coat Polysaccharide Biosynthesis Protein SpsA, Chain A"/>
    <property type="match status" value="1"/>
</dbReference>
<organism evidence="3 4">
    <name type="scientific">Xiashengella succiniciproducens</name>
    <dbReference type="NCBI Taxonomy" id="2949635"/>
    <lineage>
        <taxon>Bacteria</taxon>
        <taxon>Pseudomonadati</taxon>
        <taxon>Bacteroidota</taxon>
        <taxon>Bacteroidia</taxon>
        <taxon>Marinilabiliales</taxon>
        <taxon>Marinilabiliaceae</taxon>
        <taxon>Xiashengella</taxon>
    </lineage>
</organism>
<keyword evidence="1" id="KW-0472">Membrane</keyword>
<feature type="domain" description="Glycosyltransferase 2-like" evidence="2">
    <location>
        <begin position="52"/>
        <end position="175"/>
    </location>
</feature>
<proteinExistence type="predicted"/>
<feature type="transmembrane region" description="Helical" evidence="1">
    <location>
        <begin position="301"/>
        <end position="326"/>
    </location>
</feature>
<sequence>MHFPLPTLTEAILLVLVAVSFLLQLWFLLRRVRPLAFYKNKYSNAEFNKPVSIIICAKNEAENLERFLPELLEQNYPEYEVVVVNDTSEDDSDMVLARLKAKYPHLYYTTIPKDRIFRHGKKLALTIGVKAAKYDYLLLTDADCMPAGKNWLRRMVAPFAGQKTEIVLGFGGYNKEKGFCNLLVRYDTFFTAIQYLGFALSSKPYMGVGRNLAYTKQLFVGNNGVKSHSHILSGDDDLFVQQVIRKDNFALSLDQEAHTISIPPKTLRDWRNQKGRHLSTSGYYRAGVKTELAIEPISRQLFLLSSIILVFFNTFAIAAAGLWFLRLVLQLVLWARTAKVLNQGKLFWSVLFFDIIHPWLLLWAKIGTFNRRKSTQWK</sequence>
<dbReference type="GO" id="GO:0016757">
    <property type="term" value="F:glycosyltransferase activity"/>
    <property type="evidence" value="ECO:0007669"/>
    <property type="project" value="UniProtKB-KW"/>
</dbReference>
<dbReference type="EMBL" id="CP098400">
    <property type="protein sequence ID" value="URW79341.1"/>
    <property type="molecule type" value="Genomic_DNA"/>
</dbReference>
<evidence type="ECO:0000256" key="1">
    <source>
        <dbReference type="SAM" id="Phobius"/>
    </source>
</evidence>
<gene>
    <name evidence="3" type="ORF">M9189_10790</name>
</gene>
<evidence type="ECO:0000313" key="3">
    <source>
        <dbReference type="EMBL" id="URW79341.1"/>
    </source>
</evidence>
<name>A0A9J6ZNR7_9BACT</name>
<dbReference type="EC" id="2.4.-.-" evidence="3"/>
<dbReference type="KEGG" id="alkq:M9189_10790"/>
<feature type="transmembrane region" description="Helical" evidence="1">
    <location>
        <begin position="346"/>
        <end position="364"/>
    </location>
</feature>
<keyword evidence="1" id="KW-0812">Transmembrane</keyword>
<protein>
    <submittedName>
        <fullName evidence="3">Glycosyltransferase</fullName>
        <ecNumber evidence="3">2.4.-.-</ecNumber>
    </submittedName>
</protein>
<dbReference type="InterPro" id="IPR029044">
    <property type="entry name" value="Nucleotide-diphossugar_trans"/>
</dbReference>
<dbReference type="Pfam" id="PF00535">
    <property type="entry name" value="Glycos_transf_2"/>
    <property type="match status" value="1"/>
</dbReference>
<reference evidence="3" key="2">
    <citation type="submission" date="2022-06" db="EMBL/GenBank/DDBJ databases">
        <title>Xiashengella guii gen. nov. sp. nov., a bacterium isolated form anaerobic digestion tank.</title>
        <authorList>
            <person name="Huang H."/>
        </authorList>
    </citation>
    <scope>NUCLEOTIDE SEQUENCE</scope>
    <source>
        <strain evidence="3">Ai-910</strain>
    </source>
</reference>
<dbReference type="SUPFAM" id="SSF53448">
    <property type="entry name" value="Nucleotide-diphospho-sugar transferases"/>
    <property type="match status" value="1"/>
</dbReference>
<dbReference type="PANTHER" id="PTHR43685">
    <property type="entry name" value="GLYCOSYLTRANSFERASE"/>
    <property type="match status" value="1"/>
</dbReference>
<keyword evidence="3" id="KW-0808">Transferase</keyword>
<evidence type="ECO:0000313" key="4">
    <source>
        <dbReference type="Proteomes" id="UP001056426"/>
    </source>
</evidence>